<feature type="compositionally biased region" description="Basic and acidic residues" evidence="1">
    <location>
        <begin position="61"/>
        <end position="85"/>
    </location>
</feature>
<feature type="non-terminal residue" evidence="2">
    <location>
        <position position="85"/>
    </location>
</feature>
<name>A0ABU6RVV1_9FABA</name>
<dbReference type="Proteomes" id="UP001341840">
    <property type="component" value="Unassembled WGS sequence"/>
</dbReference>
<reference evidence="2 3" key="1">
    <citation type="journal article" date="2023" name="Plants (Basel)">
        <title>Bridging the Gap: Combining Genomics and Transcriptomics Approaches to Understand Stylosanthes scabra, an Orphan Legume from the Brazilian Caatinga.</title>
        <authorList>
            <person name="Ferreira-Neto J.R.C."/>
            <person name="da Silva M.D."/>
            <person name="Binneck E."/>
            <person name="de Melo N.F."/>
            <person name="da Silva R.H."/>
            <person name="de Melo A.L.T.M."/>
            <person name="Pandolfi V."/>
            <person name="Bustamante F.O."/>
            <person name="Brasileiro-Vidal A.C."/>
            <person name="Benko-Iseppon A.M."/>
        </authorList>
    </citation>
    <scope>NUCLEOTIDE SEQUENCE [LARGE SCALE GENOMIC DNA]</scope>
    <source>
        <tissue evidence="2">Leaves</tissue>
    </source>
</reference>
<feature type="region of interest" description="Disordered" evidence="1">
    <location>
        <begin position="48"/>
        <end position="85"/>
    </location>
</feature>
<gene>
    <name evidence="2" type="ORF">PIB30_094874</name>
</gene>
<proteinExistence type="predicted"/>
<protein>
    <submittedName>
        <fullName evidence="2">Uncharacterized protein</fullName>
    </submittedName>
</protein>
<sequence>MKEEGATTGEMKMSPPPDRATKPPISMVIVFFLPWTKVETLSLLTLMSPQSPPESGEINSEEGKGAHERQSLGWKMERRGVVVRR</sequence>
<feature type="region of interest" description="Disordered" evidence="1">
    <location>
        <begin position="1"/>
        <end position="23"/>
    </location>
</feature>
<dbReference type="EMBL" id="JASCZI010032336">
    <property type="protein sequence ID" value="MED6128147.1"/>
    <property type="molecule type" value="Genomic_DNA"/>
</dbReference>
<accession>A0ABU6RVV1</accession>
<evidence type="ECO:0000256" key="1">
    <source>
        <dbReference type="SAM" id="MobiDB-lite"/>
    </source>
</evidence>
<comment type="caution">
    <text evidence="2">The sequence shown here is derived from an EMBL/GenBank/DDBJ whole genome shotgun (WGS) entry which is preliminary data.</text>
</comment>
<organism evidence="2 3">
    <name type="scientific">Stylosanthes scabra</name>
    <dbReference type="NCBI Taxonomy" id="79078"/>
    <lineage>
        <taxon>Eukaryota</taxon>
        <taxon>Viridiplantae</taxon>
        <taxon>Streptophyta</taxon>
        <taxon>Embryophyta</taxon>
        <taxon>Tracheophyta</taxon>
        <taxon>Spermatophyta</taxon>
        <taxon>Magnoliopsida</taxon>
        <taxon>eudicotyledons</taxon>
        <taxon>Gunneridae</taxon>
        <taxon>Pentapetalae</taxon>
        <taxon>rosids</taxon>
        <taxon>fabids</taxon>
        <taxon>Fabales</taxon>
        <taxon>Fabaceae</taxon>
        <taxon>Papilionoideae</taxon>
        <taxon>50 kb inversion clade</taxon>
        <taxon>dalbergioids sensu lato</taxon>
        <taxon>Dalbergieae</taxon>
        <taxon>Pterocarpus clade</taxon>
        <taxon>Stylosanthes</taxon>
    </lineage>
</organism>
<keyword evidence="3" id="KW-1185">Reference proteome</keyword>
<evidence type="ECO:0000313" key="3">
    <source>
        <dbReference type="Proteomes" id="UP001341840"/>
    </source>
</evidence>
<evidence type="ECO:0000313" key="2">
    <source>
        <dbReference type="EMBL" id="MED6128147.1"/>
    </source>
</evidence>